<proteinExistence type="predicted"/>
<organism evidence="1 2">
    <name type="scientific">Selenihalanaerobacter shriftii</name>
    <dbReference type="NCBI Taxonomy" id="142842"/>
    <lineage>
        <taxon>Bacteria</taxon>
        <taxon>Bacillati</taxon>
        <taxon>Bacillota</taxon>
        <taxon>Clostridia</taxon>
        <taxon>Halanaerobiales</taxon>
        <taxon>Halobacteroidaceae</taxon>
        <taxon>Selenihalanaerobacter</taxon>
    </lineage>
</organism>
<name>A0A1T4LYL8_9FIRM</name>
<protein>
    <submittedName>
        <fullName evidence="1">Uncharacterized protein</fullName>
    </submittedName>
</protein>
<dbReference type="STRING" id="142842.SAMN02745118_01304"/>
<evidence type="ECO:0000313" key="1">
    <source>
        <dbReference type="EMBL" id="SJZ59810.1"/>
    </source>
</evidence>
<dbReference type="EMBL" id="FUWM01000009">
    <property type="protein sequence ID" value="SJZ59810.1"/>
    <property type="molecule type" value="Genomic_DNA"/>
</dbReference>
<reference evidence="2" key="1">
    <citation type="submission" date="2017-02" db="EMBL/GenBank/DDBJ databases">
        <authorList>
            <person name="Varghese N."/>
            <person name="Submissions S."/>
        </authorList>
    </citation>
    <scope>NUCLEOTIDE SEQUENCE [LARGE SCALE GENOMIC DNA]</scope>
    <source>
        <strain evidence="2">ATCC BAA-73</strain>
    </source>
</reference>
<dbReference type="OrthoDB" id="6200718at2"/>
<dbReference type="Proteomes" id="UP000190625">
    <property type="component" value="Unassembled WGS sequence"/>
</dbReference>
<keyword evidence="2" id="KW-1185">Reference proteome</keyword>
<accession>A0A1T4LYL8</accession>
<dbReference type="RefSeq" id="WP_078809787.1">
    <property type="nucleotide sequence ID" value="NZ_FUWM01000009.1"/>
</dbReference>
<dbReference type="AlphaFoldDB" id="A0A1T4LYL8"/>
<sequence length="85" mass="10066">MLHLITEEDIEQAVDYLANTLPKETLEYAYDHIEGSQPNHILFHFGIKDRVKCALKEGDFDWNDDIHDDLWERLTHKAAQQIFKK</sequence>
<evidence type="ECO:0000313" key="2">
    <source>
        <dbReference type="Proteomes" id="UP000190625"/>
    </source>
</evidence>
<gene>
    <name evidence="1" type="ORF">SAMN02745118_01304</name>
</gene>